<evidence type="ECO:0000313" key="1">
    <source>
        <dbReference type="EMBL" id="QIB67053.1"/>
    </source>
</evidence>
<dbReference type="Proteomes" id="UP000477680">
    <property type="component" value="Chromosome"/>
</dbReference>
<dbReference type="GO" id="GO:0005829">
    <property type="term" value="C:cytosol"/>
    <property type="evidence" value="ECO:0007669"/>
    <property type="project" value="TreeGrafter"/>
</dbReference>
<dbReference type="GO" id="GO:0016791">
    <property type="term" value="F:phosphatase activity"/>
    <property type="evidence" value="ECO:0007669"/>
    <property type="project" value="TreeGrafter"/>
</dbReference>
<dbReference type="SUPFAM" id="SSF56784">
    <property type="entry name" value="HAD-like"/>
    <property type="match status" value="1"/>
</dbReference>
<dbReference type="PANTHER" id="PTHR10000">
    <property type="entry name" value="PHOSPHOSERINE PHOSPHATASE"/>
    <property type="match status" value="1"/>
</dbReference>
<sequence>MELVVFDLDGTLLDSGSRISPYTRDTLRLLAQRGIAYTVATGRTLHAARDILHGHGFQLPQIYKNGVMIWCPQATSYSHTRFLTQTEIQHVLEAVMAQQLTPFIFALGPDGQHAIYHTPLRSDVERRLAGEFGTRADLAVLPAEQMPADMDIANISALGPAELIDAIALKVAPEQGLVAYSGTALEGAQLKWIDIHHSDASKGSAVTLLREQLGVSKVLCFGDSDNDLSMFELADECYAPENARNEIKAAASAVIGHHDEDGIARFLRQRFALPGAR</sequence>
<dbReference type="InterPro" id="IPR023214">
    <property type="entry name" value="HAD_sf"/>
</dbReference>
<dbReference type="PANTHER" id="PTHR10000:SF8">
    <property type="entry name" value="HAD SUPERFAMILY HYDROLASE-LIKE, TYPE 3"/>
    <property type="match status" value="1"/>
</dbReference>
<dbReference type="InterPro" id="IPR006379">
    <property type="entry name" value="HAD-SF_hydro_IIB"/>
</dbReference>
<dbReference type="Gene3D" id="3.30.1240.10">
    <property type="match status" value="1"/>
</dbReference>
<dbReference type="GO" id="GO:0000287">
    <property type="term" value="F:magnesium ion binding"/>
    <property type="evidence" value="ECO:0007669"/>
    <property type="project" value="UniProtKB-ARBA"/>
</dbReference>
<proteinExistence type="predicted"/>
<accession>A0A6C0U5D3</accession>
<reference evidence="1 2" key="1">
    <citation type="submission" date="2020-02" db="EMBL/GenBank/DDBJ databases">
        <title>Genome sequencing for Kineobactrum sp. M2.</title>
        <authorList>
            <person name="Park S.-J."/>
        </authorList>
    </citation>
    <scope>NUCLEOTIDE SEQUENCE [LARGE SCALE GENOMIC DNA]</scope>
    <source>
        <strain evidence="1 2">M2</strain>
    </source>
</reference>
<dbReference type="InterPro" id="IPR036412">
    <property type="entry name" value="HAD-like_sf"/>
</dbReference>
<dbReference type="EMBL" id="CP048711">
    <property type="protein sequence ID" value="QIB67053.1"/>
    <property type="molecule type" value="Genomic_DNA"/>
</dbReference>
<protein>
    <submittedName>
        <fullName evidence="1">HAD family phosphatase</fullName>
    </submittedName>
</protein>
<name>A0A6C0U5D3_9GAMM</name>
<dbReference type="Gene3D" id="3.40.50.1000">
    <property type="entry name" value="HAD superfamily/HAD-like"/>
    <property type="match status" value="1"/>
</dbReference>
<dbReference type="NCBIfam" id="TIGR01484">
    <property type="entry name" value="HAD-SF-IIB"/>
    <property type="match status" value="1"/>
</dbReference>
<organism evidence="1 2">
    <name type="scientific">Kineobactrum salinum</name>
    <dbReference type="NCBI Taxonomy" id="2708301"/>
    <lineage>
        <taxon>Bacteria</taxon>
        <taxon>Pseudomonadati</taxon>
        <taxon>Pseudomonadota</taxon>
        <taxon>Gammaproteobacteria</taxon>
        <taxon>Cellvibrionales</taxon>
        <taxon>Halieaceae</taxon>
        <taxon>Kineobactrum</taxon>
    </lineage>
</organism>
<dbReference type="KEGG" id="kim:G3T16_18300"/>
<evidence type="ECO:0000313" key="2">
    <source>
        <dbReference type="Proteomes" id="UP000477680"/>
    </source>
</evidence>
<gene>
    <name evidence="1" type="ORF">G3T16_18300</name>
</gene>
<keyword evidence="2" id="KW-1185">Reference proteome</keyword>
<dbReference type="AlphaFoldDB" id="A0A6C0U5D3"/>
<dbReference type="Pfam" id="PF08282">
    <property type="entry name" value="Hydrolase_3"/>
    <property type="match status" value="1"/>
</dbReference>
<dbReference type="RefSeq" id="WP_163496481.1">
    <property type="nucleotide sequence ID" value="NZ_CP048711.1"/>
</dbReference>
<dbReference type="PROSITE" id="PS01229">
    <property type="entry name" value="COF_2"/>
    <property type="match status" value="1"/>
</dbReference>